<dbReference type="GO" id="GO:0000400">
    <property type="term" value="F:four-way junction DNA binding"/>
    <property type="evidence" value="ECO:0007669"/>
    <property type="project" value="TreeGrafter"/>
</dbReference>
<dbReference type="Proteomes" id="UP000250321">
    <property type="component" value="Unassembled WGS sequence"/>
</dbReference>
<feature type="region of interest" description="Disordered" evidence="5">
    <location>
        <begin position="31"/>
        <end position="114"/>
    </location>
</feature>
<evidence type="ECO:0000256" key="1">
    <source>
        <dbReference type="ARBA" id="ARBA00022741"/>
    </source>
</evidence>
<evidence type="ECO:0000256" key="5">
    <source>
        <dbReference type="SAM" id="MobiDB-lite"/>
    </source>
</evidence>
<feature type="domain" description="Helicase ATP-binding" evidence="6">
    <location>
        <begin position="140"/>
        <end position="244"/>
    </location>
</feature>
<evidence type="ECO:0000313" key="8">
    <source>
        <dbReference type="Proteomes" id="UP000250321"/>
    </source>
</evidence>
<keyword evidence="2" id="KW-0378">Hydrolase</keyword>
<evidence type="ECO:0000256" key="3">
    <source>
        <dbReference type="ARBA" id="ARBA00022806"/>
    </source>
</evidence>
<dbReference type="STRING" id="2094558.A0A314UR36"/>
<dbReference type="PANTHER" id="PTHR14025:SF20">
    <property type="entry name" value="FANCONI ANEMIA GROUP M PROTEIN"/>
    <property type="match status" value="1"/>
</dbReference>
<protein>
    <recommendedName>
        <fullName evidence="6">Helicase ATP-binding domain-containing protein</fullName>
    </recommendedName>
</protein>
<dbReference type="GO" id="GO:0036297">
    <property type="term" value="P:interstrand cross-link repair"/>
    <property type="evidence" value="ECO:0007669"/>
    <property type="project" value="TreeGrafter"/>
</dbReference>
<comment type="caution">
    <text evidence="7">The sequence shown here is derived from an EMBL/GenBank/DDBJ whole genome shotgun (WGS) entry which is preliminary data.</text>
</comment>
<keyword evidence="3" id="KW-0347">Helicase</keyword>
<dbReference type="AlphaFoldDB" id="A0A314UR36"/>
<dbReference type="InterPro" id="IPR027417">
    <property type="entry name" value="P-loop_NTPase"/>
</dbReference>
<evidence type="ECO:0000256" key="2">
    <source>
        <dbReference type="ARBA" id="ARBA00022801"/>
    </source>
</evidence>
<keyword evidence="1" id="KW-0547">Nucleotide-binding</keyword>
<dbReference type="SUPFAM" id="SSF52540">
    <property type="entry name" value="P-loop containing nucleoside triphosphate hydrolases"/>
    <property type="match status" value="1"/>
</dbReference>
<evidence type="ECO:0000259" key="6">
    <source>
        <dbReference type="PROSITE" id="PS51192"/>
    </source>
</evidence>
<keyword evidence="4" id="KW-0067">ATP-binding</keyword>
<feature type="compositionally biased region" description="Basic and acidic residues" evidence="5">
    <location>
        <begin position="94"/>
        <end position="110"/>
    </location>
</feature>
<organism evidence="7 8">
    <name type="scientific">Prunus yedoensis var. nudiflora</name>
    <dbReference type="NCBI Taxonomy" id="2094558"/>
    <lineage>
        <taxon>Eukaryota</taxon>
        <taxon>Viridiplantae</taxon>
        <taxon>Streptophyta</taxon>
        <taxon>Embryophyta</taxon>
        <taxon>Tracheophyta</taxon>
        <taxon>Spermatophyta</taxon>
        <taxon>Magnoliopsida</taxon>
        <taxon>eudicotyledons</taxon>
        <taxon>Gunneridae</taxon>
        <taxon>Pentapetalae</taxon>
        <taxon>rosids</taxon>
        <taxon>fabids</taxon>
        <taxon>Rosales</taxon>
        <taxon>Rosaceae</taxon>
        <taxon>Amygdaloideae</taxon>
        <taxon>Amygdaleae</taxon>
        <taxon>Prunus</taxon>
    </lineage>
</organism>
<dbReference type="InterPro" id="IPR014001">
    <property type="entry name" value="Helicase_ATP-bd"/>
</dbReference>
<gene>
    <name evidence="7" type="ORF">Pyn_34400</name>
</gene>
<proteinExistence type="predicted"/>
<keyword evidence="8" id="KW-1185">Reference proteome</keyword>
<dbReference type="GO" id="GO:0045003">
    <property type="term" value="P:double-strand break repair via synthesis-dependent strand annealing"/>
    <property type="evidence" value="ECO:0007669"/>
    <property type="project" value="TreeGrafter"/>
</dbReference>
<dbReference type="Pfam" id="PF04851">
    <property type="entry name" value="ResIII"/>
    <property type="match status" value="1"/>
</dbReference>
<feature type="compositionally biased region" description="Polar residues" evidence="5">
    <location>
        <begin position="56"/>
        <end position="80"/>
    </location>
</feature>
<dbReference type="GO" id="GO:0043138">
    <property type="term" value="F:3'-5' DNA helicase activity"/>
    <property type="evidence" value="ECO:0007669"/>
    <property type="project" value="TreeGrafter"/>
</dbReference>
<dbReference type="PANTHER" id="PTHR14025">
    <property type="entry name" value="FANCONI ANEMIA GROUP M FANCM FAMILY MEMBER"/>
    <property type="match status" value="1"/>
</dbReference>
<dbReference type="EMBL" id="PJQY01003135">
    <property type="protein sequence ID" value="PQM39891.1"/>
    <property type="molecule type" value="Genomic_DNA"/>
</dbReference>
<feature type="compositionally biased region" description="Polar residues" evidence="5">
    <location>
        <begin position="31"/>
        <end position="48"/>
    </location>
</feature>
<dbReference type="Gene3D" id="3.40.50.300">
    <property type="entry name" value="P-loop containing nucleotide triphosphate hydrolases"/>
    <property type="match status" value="1"/>
</dbReference>
<evidence type="ECO:0000313" key="7">
    <source>
        <dbReference type="EMBL" id="PQM39891.1"/>
    </source>
</evidence>
<dbReference type="GO" id="GO:0005524">
    <property type="term" value="F:ATP binding"/>
    <property type="evidence" value="ECO:0007669"/>
    <property type="project" value="UniProtKB-KW"/>
</dbReference>
<name>A0A314UR36_PRUYE</name>
<reference evidence="7 8" key="1">
    <citation type="submission" date="2018-02" db="EMBL/GenBank/DDBJ databases">
        <title>Draft genome of wild Prunus yedoensis var. nudiflora.</title>
        <authorList>
            <person name="Baek S."/>
            <person name="Kim J.-H."/>
            <person name="Choi K."/>
            <person name="Kim G.-B."/>
            <person name="Cho A."/>
            <person name="Jang H."/>
            <person name="Shin C.-H."/>
            <person name="Yu H.-J."/>
            <person name="Mun J.-H."/>
        </authorList>
    </citation>
    <scope>NUCLEOTIDE SEQUENCE [LARGE SCALE GENOMIC DNA]</scope>
    <source>
        <strain evidence="8">cv. Jeju island</strain>
        <tissue evidence="7">Leaf</tissue>
    </source>
</reference>
<accession>A0A314UR36</accession>
<sequence>MTSTNPHHIIDDDDDDDFDWEAAARAIDVVYQTQASKPSTSLPDQSSHFGPPPNNPQIQNSVASISENKKQPGSSRQTTLDKFIGRACPRPQPKSRDVEEHNRDCNEGDGRASSVQIDTEAAKTWMYPVNFPRRDYQFSITKTALFSNTLVVVPTGLGKTLIAAVVMYNYFRWFPDGKIVFAAPSRPLVVQQIQACHNIVGISQEWTIDMTGQISPTKRACLWKTKRVFFVTPQVLEKDIQSGD</sequence>
<dbReference type="InterPro" id="IPR006935">
    <property type="entry name" value="Helicase/UvrB_N"/>
</dbReference>
<evidence type="ECO:0000256" key="4">
    <source>
        <dbReference type="ARBA" id="ARBA00022840"/>
    </source>
</evidence>
<dbReference type="OrthoDB" id="6513042at2759"/>
<dbReference type="GO" id="GO:0009378">
    <property type="term" value="F:four-way junction helicase activity"/>
    <property type="evidence" value="ECO:0007669"/>
    <property type="project" value="TreeGrafter"/>
</dbReference>
<dbReference type="GO" id="GO:0016787">
    <property type="term" value="F:hydrolase activity"/>
    <property type="evidence" value="ECO:0007669"/>
    <property type="project" value="UniProtKB-KW"/>
</dbReference>
<dbReference type="PROSITE" id="PS51192">
    <property type="entry name" value="HELICASE_ATP_BIND_1"/>
    <property type="match status" value="1"/>
</dbReference>